<name>A0A1H4G990_9BACT</name>
<dbReference type="AlphaFoldDB" id="A0A1H4G990"/>
<dbReference type="SMART" id="SM00606">
    <property type="entry name" value="CBD_IV"/>
    <property type="match status" value="1"/>
</dbReference>
<organism evidence="3 4">
    <name type="scientific">Chitinophaga terrae</name>
    <name type="common">ex Kim and Jung 2007</name>
    <dbReference type="NCBI Taxonomy" id="408074"/>
    <lineage>
        <taxon>Bacteria</taxon>
        <taxon>Pseudomonadati</taxon>
        <taxon>Bacteroidota</taxon>
        <taxon>Chitinophagia</taxon>
        <taxon>Chitinophagales</taxon>
        <taxon>Chitinophagaceae</taxon>
        <taxon>Chitinophaga</taxon>
    </lineage>
</organism>
<dbReference type="SUPFAM" id="SSF49785">
    <property type="entry name" value="Galactose-binding domain-like"/>
    <property type="match status" value="1"/>
</dbReference>
<dbReference type="Gene3D" id="2.60.120.260">
    <property type="entry name" value="Galactose-binding domain-like"/>
    <property type="match status" value="1"/>
</dbReference>
<dbReference type="OrthoDB" id="792783at2"/>
<gene>
    <name evidence="3" type="ORF">SAMN05660909_05057</name>
</gene>
<proteinExistence type="predicted"/>
<evidence type="ECO:0000259" key="2">
    <source>
        <dbReference type="PROSITE" id="PS51175"/>
    </source>
</evidence>
<dbReference type="CDD" id="cd04080">
    <property type="entry name" value="CBM6_cellulase-like"/>
    <property type="match status" value="1"/>
</dbReference>
<accession>A0A1H4G990</accession>
<keyword evidence="1" id="KW-0732">Signal</keyword>
<dbReference type="InterPro" id="IPR008979">
    <property type="entry name" value="Galactose-bd-like_sf"/>
</dbReference>
<sequence>MKYTKYFSLPLLLAAMYSCEKKDIKGEEINVQKVSVALQSNNGMLMVPVADTGYVKEAFTVDIPLTVKLSDAAPSIFDIGVSVNNDTITNLIAQGALENAVLLQPEDYSLPYRITVPFGSENASFKLKVNLGTFEKYYGQRLALAVELKDPTKNNSLEEGKKTVIVQINTTAIVPVDQIHYVYFTDFGKRIDVPVEKPKNYVVGNGIVQVPLSVSYTSSAGKSFYLKVTPNLDTVPKLIASGALPNTVALTGGGFALPDSITFRDFNNTLSFPVNVNLANFTANPGKKVALAVDLVQPSMYKIDSARRTIVLLVDADGLKYNPYLGVPFLLPASIGASGSITIKAADFDLGGEGWGYHDNDPNNQPGTYRPNEGVDIEGNGNNIGFTGGGEWMKYTVEAPADGEWDFAIGIASPNNDQKMHVEVDDENQTGSIDIPNTGDWQKYAYVHTTIRMKAGRHLVKFVFETGGANLKDYVLYRKK</sequence>
<dbReference type="PROSITE" id="PS51175">
    <property type="entry name" value="CBM6"/>
    <property type="match status" value="1"/>
</dbReference>
<dbReference type="Gene3D" id="2.60.40.1740">
    <property type="entry name" value="hypothetical protein (bacova_03559)"/>
    <property type="match status" value="1"/>
</dbReference>
<dbReference type="PROSITE" id="PS51257">
    <property type="entry name" value="PROKAR_LIPOPROTEIN"/>
    <property type="match status" value="1"/>
</dbReference>
<evidence type="ECO:0000256" key="1">
    <source>
        <dbReference type="ARBA" id="ARBA00022729"/>
    </source>
</evidence>
<keyword evidence="4" id="KW-1185">Reference proteome</keyword>
<reference evidence="4" key="1">
    <citation type="submission" date="2016-10" db="EMBL/GenBank/DDBJ databases">
        <authorList>
            <person name="Varghese N."/>
            <person name="Submissions S."/>
        </authorList>
    </citation>
    <scope>NUCLEOTIDE SEQUENCE [LARGE SCALE GENOMIC DNA]</scope>
    <source>
        <strain evidence="4">DSM 23920</strain>
    </source>
</reference>
<dbReference type="GO" id="GO:0030246">
    <property type="term" value="F:carbohydrate binding"/>
    <property type="evidence" value="ECO:0007669"/>
    <property type="project" value="InterPro"/>
</dbReference>
<evidence type="ECO:0000313" key="4">
    <source>
        <dbReference type="Proteomes" id="UP000199656"/>
    </source>
</evidence>
<dbReference type="EMBL" id="FNRL01000034">
    <property type="protein sequence ID" value="SEB06007.1"/>
    <property type="molecule type" value="Genomic_DNA"/>
</dbReference>
<dbReference type="RefSeq" id="WP_089765345.1">
    <property type="nucleotide sequence ID" value="NZ_BKAT01000056.1"/>
</dbReference>
<evidence type="ECO:0000313" key="3">
    <source>
        <dbReference type="EMBL" id="SEB06007.1"/>
    </source>
</evidence>
<protein>
    <submittedName>
        <fullName evidence="3">Carbohydrate binding module (Family 6)</fullName>
    </submittedName>
</protein>
<dbReference type="Pfam" id="PF03422">
    <property type="entry name" value="CBM_6"/>
    <property type="match status" value="1"/>
</dbReference>
<dbReference type="Proteomes" id="UP000199656">
    <property type="component" value="Unassembled WGS sequence"/>
</dbReference>
<dbReference type="InterPro" id="IPR006584">
    <property type="entry name" value="Cellulose-bd_IV"/>
</dbReference>
<dbReference type="InterPro" id="IPR005084">
    <property type="entry name" value="CBM6"/>
</dbReference>
<dbReference type="STRING" id="408074.SAMN05660909_05057"/>
<feature type="domain" description="CBM6" evidence="2">
    <location>
        <begin position="355"/>
        <end position="477"/>
    </location>
</feature>